<dbReference type="Proteomes" id="UP001596067">
    <property type="component" value="Unassembled WGS sequence"/>
</dbReference>
<dbReference type="EMBL" id="JBHSOD010000097">
    <property type="protein sequence ID" value="MFC5890824.1"/>
    <property type="molecule type" value="Genomic_DNA"/>
</dbReference>
<gene>
    <name evidence="1" type="ORF">ACFP0N_38320</name>
</gene>
<sequence>MDSDIGIPEGLGPFYLPEGGDVAYVSDSVFDGAQVESVFLDDEGDIQAFSEGDQGGVADPRLVHYSHISQRNAHLAKLPQAAAGALGGVGRREKPMAGDAGIAVAGQIGVT</sequence>
<name>A0ABW1FCB6_9ACTN</name>
<accession>A0ABW1FCB6</accession>
<keyword evidence="2" id="KW-1185">Reference proteome</keyword>
<evidence type="ECO:0000313" key="2">
    <source>
        <dbReference type="Proteomes" id="UP001596067"/>
    </source>
</evidence>
<comment type="caution">
    <text evidence="1">The sequence shown here is derived from an EMBL/GenBank/DDBJ whole genome shotgun (WGS) entry which is preliminary data.</text>
</comment>
<evidence type="ECO:0000313" key="1">
    <source>
        <dbReference type="EMBL" id="MFC5890824.1"/>
    </source>
</evidence>
<protein>
    <submittedName>
        <fullName evidence="1">Uncharacterized protein</fullName>
    </submittedName>
</protein>
<reference evidence="2" key="1">
    <citation type="journal article" date="2019" name="Int. J. Syst. Evol. Microbiol.">
        <title>The Global Catalogue of Microorganisms (GCM) 10K type strain sequencing project: providing services to taxonomists for standard genome sequencing and annotation.</title>
        <authorList>
            <consortium name="The Broad Institute Genomics Platform"/>
            <consortium name="The Broad Institute Genome Sequencing Center for Infectious Disease"/>
            <person name="Wu L."/>
            <person name="Ma J."/>
        </authorList>
    </citation>
    <scope>NUCLEOTIDE SEQUENCE [LARGE SCALE GENOMIC DNA]</scope>
    <source>
        <strain evidence="2">CGMCC 4.1469</strain>
    </source>
</reference>
<proteinExistence type="predicted"/>
<organism evidence="1 2">
    <name type="scientific">Kitasatospora aburaviensis</name>
    <dbReference type="NCBI Taxonomy" id="67265"/>
    <lineage>
        <taxon>Bacteria</taxon>
        <taxon>Bacillati</taxon>
        <taxon>Actinomycetota</taxon>
        <taxon>Actinomycetes</taxon>
        <taxon>Kitasatosporales</taxon>
        <taxon>Streptomycetaceae</taxon>
        <taxon>Kitasatospora</taxon>
    </lineage>
</organism>
<dbReference type="RefSeq" id="WP_345328641.1">
    <property type="nucleotide sequence ID" value="NZ_BAAAVH010000054.1"/>
</dbReference>